<evidence type="ECO:0000313" key="4">
    <source>
        <dbReference type="Proteomes" id="UP000041254"/>
    </source>
</evidence>
<dbReference type="Pfam" id="PF04970">
    <property type="entry name" value="LRAT"/>
    <property type="match status" value="1"/>
</dbReference>
<feature type="region of interest" description="Disordered" evidence="1">
    <location>
        <begin position="11"/>
        <end position="30"/>
    </location>
</feature>
<feature type="region of interest" description="Disordered" evidence="1">
    <location>
        <begin position="228"/>
        <end position="256"/>
    </location>
</feature>
<accession>A0A0G4EKS3</accession>
<dbReference type="Proteomes" id="UP000041254">
    <property type="component" value="Unassembled WGS sequence"/>
</dbReference>
<feature type="domain" description="LRAT" evidence="2">
    <location>
        <begin position="44"/>
        <end position="149"/>
    </location>
</feature>
<sequence length="289" mass="31295">MDPLKFRMDFFSPKDSDSSPLNSSNRPNANIVPHGSHLAVKINGGPLGVLNAYHHGLVDINEREVIHFAGDGRQSKRVARICVWTLDKFLTSYDTQGLYVIRYTPQKFTGEEVVTRARSQVGGGRYNVVMNKCEHFCTWCHTDVQGSCQIDAALVGLFASHLVGALPYVKVLPAPARHAVGMAAVAGMRAMAKKVYKRDVVDPKTTDRDRGAVEGGGPEETMILEVEGPTEDEASSAPPSSAGADEGPKRDGDGRIIITERELVRGLEGEVVIGRKNKGFLAKALGRGN</sequence>
<keyword evidence="4" id="KW-1185">Reference proteome</keyword>
<evidence type="ECO:0000313" key="3">
    <source>
        <dbReference type="EMBL" id="CEL97054.1"/>
    </source>
</evidence>
<dbReference type="EMBL" id="CDMY01000252">
    <property type="protein sequence ID" value="CEL97054.1"/>
    <property type="molecule type" value="Genomic_DNA"/>
</dbReference>
<protein>
    <recommendedName>
        <fullName evidence="2">LRAT domain-containing protein</fullName>
    </recommendedName>
</protein>
<dbReference type="PROSITE" id="PS51934">
    <property type="entry name" value="LRAT"/>
    <property type="match status" value="1"/>
</dbReference>
<feature type="compositionally biased region" description="Basic and acidic residues" evidence="1">
    <location>
        <begin position="202"/>
        <end position="212"/>
    </location>
</feature>
<feature type="compositionally biased region" description="Low complexity" evidence="1">
    <location>
        <begin position="235"/>
        <end position="245"/>
    </location>
</feature>
<dbReference type="InParanoid" id="A0A0G4EKS3"/>
<feature type="compositionally biased region" description="Basic and acidic residues" evidence="1">
    <location>
        <begin position="246"/>
        <end position="256"/>
    </location>
</feature>
<organism evidence="3 4">
    <name type="scientific">Vitrella brassicaformis (strain CCMP3155)</name>
    <dbReference type="NCBI Taxonomy" id="1169540"/>
    <lineage>
        <taxon>Eukaryota</taxon>
        <taxon>Sar</taxon>
        <taxon>Alveolata</taxon>
        <taxon>Colpodellida</taxon>
        <taxon>Vitrellaceae</taxon>
        <taxon>Vitrella</taxon>
    </lineage>
</organism>
<proteinExistence type="predicted"/>
<name>A0A0G4EKS3_VITBC</name>
<gene>
    <name evidence="3" type="ORF">Vbra_20467</name>
</gene>
<dbReference type="AlphaFoldDB" id="A0A0G4EKS3"/>
<dbReference type="VEuPathDB" id="CryptoDB:Vbra_20467"/>
<feature type="region of interest" description="Disordered" evidence="1">
    <location>
        <begin position="202"/>
        <end position="221"/>
    </location>
</feature>
<evidence type="ECO:0000259" key="2">
    <source>
        <dbReference type="PROSITE" id="PS51934"/>
    </source>
</evidence>
<reference evidence="3 4" key="1">
    <citation type="submission" date="2014-11" db="EMBL/GenBank/DDBJ databases">
        <authorList>
            <person name="Zhu J."/>
            <person name="Qi W."/>
            <person name="Song R."/>
        </authorList>
    </citation>
    <scope>NUCLEOTIDE SEQUENCE [LARGE SCALE GENOMIC DNA]</scope>
</reference>
<dbReference type="Gene3D" id="3.90.1720.10">
    <property type="entry name" value="endopeptidase domain like (from Nostoc punctiforme)"/>
    <property type="match status" value="1"/>
</dbReference>
<evidence type="ECO:0000256" key="1">
    <source>
        <dbReference type="SAM" id="MobiDB-lite"/>
    </source>
</evidence>
<dbReference type="InterPro" id="IPR007053">
    <property type="entry name" value="LRAT_dom"/>
</dbReference>